<dbReference type="Gene3D" id="1.25.10.10">
    <property type="entry name" value="Leucine-rich Repeat Variant"/>
    <property type="match status" value="1"/>
</dbReference>
<dbReference type="OrthoDB" id="26149at2759"/>
<evidence type="ECO:0000313" key="2">
    <source>
        <dbReference type="Proteomes" id="UP000663880"/>
    </source>
</evidence>
<dbReference type="EMBL" id="CAJOBZ010000002">
    <property type="protein sequence ID" value="CAF4753968.1"/>
    <property type="molecule type" value="Genomic_DNA"/>
</dbReference>
<dbReference type="AlphaFoldDB" id="A0A821LNV5"/>
<gene>
    <name evidence="1" type="ORF">PMACD_LOCUS850</name>
</gene>
<keyword evidence="2" id="KW-1185">Reference proteome</keyword>
<protein>
    <submittedName>
        <fullName evidence="1">Uncharacterized protein</fullName>
    </submittedName>
</protein>
<comment type="caution">
    <text evidence="1">The sequence shown here is derived from an EMBL/GenBank/DDBJ whole genome shotgun (WGS) entry which is preliminary data.</text>
</comment>
<accession>A0A821LNV5</accession>
<proteinExistence type="predicted"/>
<sequence>MSLLAENIFEVYHILSTKEKDTIPIDKSTLNQIQHAALSAVRNLSVPVVNKRLASAQGKAAPLLLKALPSVEDHHVAYKLMAALRMLVDGQEQGQTGRRLI</sequence>
<dbReference type="InterPro" id="IPR011989">
    <property type="entry name" value="ARM-like"/>
</dbReference>
<name>A0A821LNV5_9NEOP</name>
<evidence type="ECO:0000313" key="1">
    <source>
        <dbReference type="EMBL" id="CAF4753968.1"/>
    </source>
</evidence>
<dbReference type="Proteomes" id="UP000663880">
    <property type="component" value="Unassembled WGS sequence"/>
</dbReference>
<reference evidence="1" key="1">
    <citation type="submission" date="2021-02" db="EMBL/GenBank/DDBJ databases">
        <authorList>
            <person name="Steward A R."/>
        </authorList>
    </citation>
    <scope>NUCLEOTIDE SEQUENCE</scope>
</reference>
<organism evidence="1 2">
    <name type="scientific">Pieris macdunnoughi</name>
    <dbReference type="NCBI Taxonomy" id="345717"/>
    <lineage>
        <taxon>Eukaryota</taxon>
        <taxon>Metazoa</taxon>
        <taxon>Ecdysozoa</taxon>
        <taxon>Arthropoda</taxon>
        <taxon>Hexapoda</taxon>
        <taxon>Insecta</taxon>
        <taxon>Pterygota</taxon>
        <taxon>Neoptera</taxon>
        <taxon>Endopterygota</taxon>
        <taxon>Lepidoptera</taxon>
        <taxon>Glossata</taxon>
        <taxon>Ditrysia</taxon>
        <taxon>Papilionoidea</taxon>
        <taxon>Pieridae</taxon>
        <taxon>Pierinae</taxon>
        <taxon>Pieris</taxon>
    </lineage>
</organism>